<dbReference type="EMBL" id="MU006594">
    <property type="protein sequence ID" value="KAF2743784.1"/>
    <property type="molecule type" value="Genomic_DNA"/>
</dbReference>
<organism evidence="2 3">
    <name type="scientific">Sporormia fimetaria CBS 119925</name>
    <dbReference type="NCBI Taxonomy" id="1340428"/>
    <lineage>
        <taxon>Eukaryota</taxon>
        <taxon>Fungi</taxon>
        <taxon>Dikarya</taxon>
        <taxon>Ascomycota</taxon>
        <taxon>Pezizomycotina</taxon>
        <taxon>Dothideomycetes</taxon>
        <taxon>Pleosporomycetidae</taxon>
        <taxon>Pleosporales</taxon>
        <taxon>Sporormiaceae</taxon>
        <taxon>Sporormia</taxon>
    </lineage>
</organism>
<evidence type="ECO:0000313" key="2">
    <source>
        <dbReference type="EMBL" id="KAF2743784.1"/>
    </source>
</evidence>
<accession>A0A6A6V245</accession>
<evidence type="ECO:0008006" key="4">
    <source>
        <dbReference type="Google" id="ProtNLM"/>
    </source>
</evidence>
<reference evidence="2" key="1">
    <citation type="journal article" date="2020" name="Stud. Mycol.">
        <title>101 Dothideomycetes genomes: a test case for predicting lifestyles and emergence of pathogens.</title>
        <authorList>
            <person name="Haridas S."/>
            <person name="Albert R."/>
            <person name="Binder M."/>
            <person name="Bloem J."/>
            <person name="Labutti K."/>
            <person name="Salamov A."/>
            <person name="Andreopoulos B."/>
            <person name="Baker S."/>
            <person name="Barry K."/>
            <person name="Bills G."/>
            <person name="Bluhm B."/>
            <person name="Cannon C."/>
            <person name="Castanera R."/>
            <person name="Culley D."/>
            <person name="Daum C."/>
            <person name="Ezra D."/>
            <person name="Gonzalez J."/>
            <person name="Henrissat B."/>
            <person name="Kuo A."/>
            <person name="Liang C."/>
            <person name="Lipzen A."/>
            <person name="Lutzoni F."/>
            <person name="Magnuson J."/>
            <person name="Mondo S."/>
            <person name="Nolan M."/>
            <person name="Ohm R."/>
            <person name="Pangilinan J."/>
            <person name="Park H.-J."/>
            <person name="Ramirez L."/>
            <person name="Alfaro M."/>
            <person name="Sun H."/>
            <person name="Tritt A."/>
            <person name="Yoshinaga Y."/>
            <person name="Zwiers L.-H."/>
            <person name="Turgeon B."/>
            <person name="Goodwin S."/>
            <person name="Spatafora J."/>
            <person name="Crous P."/>
            <person name="Grigoriev I."/>
        </authorList>
    </citation>
    <scope>NUCLEOTIDE SEQUENCE</scope>
    <source>
        <strain evidence="2">CBS 119925</strain>
    </source>
</reference>
<sequence length="253" mass="29115">MSGLEVAGVLLGTFPLILSGLEHWRAVARVGGFYRRLGKEYRKCRSDVEYFELQYKANLKELLLPLVANIDEVNRLVDRPGGQDWRSEDLERRMKERLHDSYTLYMGIIEEMNATAEELKNELCFGQGKTLPSIKPSKTASVKSRVDYEAFRVKFSLGEPVRNELLQRLKDYNDRLETLLKTSDRIATLHETAASPSKSSSALEAAYRKLCRHSELLFKAIQSSWECSCWPYHFASLKLEHQTIPKTCFDIVF</sequence>
<keyword evidence="1" id="KW-0732">Signal</keyword>
<protein>
    <recommendedName>
        <fullName evidence="4">Prion-inhibition and propagation HeLo domain-containing protein</fullName>
    </recommendedName>
</protein>
<name>A0A6A6V245_9PLEO</name>
<gene>
    <name evidence="2" type="ORF">M011DRAFT_372357</name>
</gene>
<dbReference type="AlphaFoldDB" id="A0A6A6V245"/>
<evidence type="ECO:0000313" key="3">
    <source>
        <dbReference type="Proteomes" id="UP000799440"/>
    </source>
</evidence>
<dbReference type="PANTHER" id="PTHR35186:SF4">
    <property type="entry name" value="PRION-INHIBITION AND PROPAGATION HELO DOMAIN-CONTAINING PROTEIN"/>
    <property type="match status" value="1"/>
</dbReference>
<dbReference type="Proteomes" id="UP000799440">
    <property type="component" value="Unassembled WGS sequence"/>
</dbReference>
<keyword evidence="3" id="KW-1185">Reference proteome</keyword>
<evidence type="ECO:0000256" key="1">
    <source>
        <dbReference type="SAM" id="SignalP"/>
    </source>
</evidence>
<feature type="chain" id="PRO_5025355462" description="Prion-inhibition and propagation HeLo domain-containing protein" evidence="1">
    <location>
        <begin position="20"/>
        <end position="253"/>
    </location>
</feature>
<feature type="signal peptide" evidence="1">
    <location>
        <begin position="1"/>
        <end position="19"/>
    </location>
</feature>
<dbReference type="OrthoDB" id="3565018at2759"/>
<dbReference type="PANTHER" id="PTHR35186">
    <property type="entry name" value="ANK_REP_REGION DOMAIN-CONTAINING PROTEIN"/>
    <property type="match status" value="1"/>
</dbReference>
<proteinExistence type="predicted"/>
<feature type="non-terminal residue" evidence="2">
    <location>
        <position position="253"/>
    </location>
</feature>